<organism evidence="2 3">
    <name type="scientific">Frankia umida</name>
    <dbReference type="NCBI Taxonomy" id="573489"/>
    <lineage>
        <taxon>Bacteria</taxon>
        <taxon>Bacillati</taxon>
        <taxon>Actinomycetota</taxon>
        <taxon>Actinomycetes</taxon>
        <taxon>Frankiales</taxon>
        <taxon>Frankiaceae</taxon>
        <taxon>Frankia</taxon>
    </lineage>
</organism>
<dbReference type="Proteomes" id="UP001201873">
    <property type="component" value="Unassembled WGS sequence"/>
</dbReference>
<evidence type="ECO:0000256" key="1">
    <source>
        <dbReference type="SAM" id="Phobius"/>
    </source>
</evidence>
<keyword evidence="3" id="KW-1185">Reference proteome</keyword>
<comment type="caution">
    <text evidence="2">The sequence shown here is derived from an EMBL/GenBank/DDBJ whole genome shotgun (WGS) entry which is preliminary data.</text>
</comment>
<reference evidence="2 3" key="1">
    <citation type="submission" date="2022-04" db="EMBL/GenBank/DDBJ databases">
        <title>Genome diversity in the genus Frankia.</title>
        <authorList>
            <person name="Carlos-Shanley C."/>
            <person name="Hahn D."/>
        </authorList>
    </citation>
    <scope>NUCLEOTIDE SEQUENCE [LARGE SCALE GENOMIC DNA]</scope>
    <source>
        <strain evidence="2 3">Ag45/Mut15</strain>
    </source>
</reference>
<keyword evidence="1" id="KW-0472">Membrane</keyword>
<sequence>MSERATRMLRVLAARLLLVHLTLSAHVVDRLRPGADPGERDRGDGGLSTALIAAGLVLIAAVVIFYLRQKATQIASNVCTSTDPAQCQQQ</sequence>
<protein>
    <submittedName>
        <fullName evidence="2">Uncharacterized protein</fullName>
    </submittedName>
</protein>
<keyword evidence="1" id="KW-1133">Transmembrane helix</keyword>
<gene>
    <name evidence="2" type="ORF">MXD59_21415</name>
</gene>
<evidence type="ECO:0000313" key="2">
    <source>
        <dbReference type="EMBL" id="MCK9878298.1"/>
    </source>
</evidence>
<keyword evidence="1" id="KW-0812">Transmembrane</keyword>
<proteinExistence type="predicted"/>
<evidence type="ECO:0000313" key="3">
    <source>
        <dbReference type="Proteomes" id="UP001201873"/>
    </source>
</evidence>
<name>A0ABT0K4Q6_9ACTN</name>
<feature type="transmembrane region" description="Helical" evidence="1">
    <location>
        <begin position="48"/>
        <end position="67"/>
    </location>
</feature>
<dbReference type="RefSeq" id="WP_248826425.1">
    <property type="nucleotide sequence ID" value="NZ_JALKFT010000030.1"/>
</dbReference>
<dbReference type="EMBL" id="JALKFT010000030">
    <property type="protein sequence ID" value="MCK9878298.1"/>
    <property type="molecule type" value="Genomic_DNA"/>
</dbReference>
<accession>A0ABT0K4Q6</accession>